<evidence type="ECO:0000256" key="1">
    <source>
        <dbReference type="SAM" id="SignalP"/>
    </source>
</evidence>
<dbReference type="RefSeq" id="WP_231336073.1">
    <property type="nucleotide sequence ID" value="NZ_CP059572.1"/>
</dbReference>
<keyword evidence="3" id="KW-1185">Reference proteome</keyword>
<proteinExistence type="predicted"/>
<keyword evidence="1" id="KW-0732">Signal</keyword>
<dbReference type="EMBL" id="CP059572">
    <property type="protein sequence ID" value="QXJ22739.1"/>
    <property type="molecule type" value="Genomic_DNA"/>
</dbReference>
<evidence type="ECO:0000313" key="3">
    <source>
        <dbReference type="Proteomes" id="UP001049518"/>
    </source>
</evidence>
<feature type="chain" id="PRO_5045187527" evidence="1">
    <location>
        <begin position="23"/>
        <end position="369"/>
    </location>
</feature>
<gene>
    <name evidence="2" type="ORF">AGRA3207_003793</name>
</gene>
<dbReference type="SUPFAM" id="SSF63829">
    <property type="entry name" value="Calcium-dependent phosphotriesterase"/>
    <property type="match status" value="1"/>
</dbReference>
<accession>A0ABX8QV91</accession>
<sequence>MRYTRVTTAVALLAALAACTTAKDTPSFNPTPRPTRPGQVVIIAGAPDNYRPPRDGEYAVKAGAQSDGGLAVDPATGLVYFRALANDASVVVRIERDGRVSTFRVKNRGGQLAVVSGQLWIMSSAKGLQLSKMALSTLQETDVLTTENDRPIRILDEAGRPVSSSEQRKLDGQWTDSRFAMRGDGRPIIVSGAGDLFEVQAANEVRIWRPSGFEEARRKAMGSGKQRPLALVANGRSGAIVLAASGLVRIDTGGAASGTAFPGLPRGIPAWSAATPLADGSVLLLGGTTAFERKPRPALLRPDGRLVALSLGGPQWCGQFDGSMAIVASAEPGGLAVTPGGDHLVMDKNCGRIYSFRLPADIGGVPRRG</sequence>
<dbReference type="Proteomes" id="UP001049518">
    <property type="component" value="Chromosome"/>
</dbReference>
<feature type="signal peptide" evidence="1">
    <location>
        <begin position="1"/>
        <end position="22"/>
    </location>
</feature>
<evidence type="ECO:0000313" key="2">
    <source>
        <dbReference type="EMBL" id="QXJ22739.1"/>
    </source>
</evidence>
<dbReference type="PROSITE" id="PS51257">
    <property type="entry name" value="PROKAR_LIPOPROTEIN"/>
    <property type="match status" value="1"/>
</dbReference>
<protein>
    <submittedName>
        <fullName evidence="2">Uncharacterized protein</fullName>
    </submittedName>
</protein>
<name>A0ABX8QV91_9ACTN</name>
<organism evidence="2 3">
    <name type="scientific">Actinomadura graeca</name>
    <dbReference type="NCBI Taxonomy" id="2750812"/>
    <lineage>
        <taxon>Bacteria</taxon>
        <taxon>Bacillati</taxon>
        <taxon>Actinomycetota</taxon>
        <taxon>Actinomycetes</taxon>
        <taxon>Streptosporangiales</taxon>
        <taxon>Thermomonosporaceae</taxon>
        <taxon>Actinomadura</taxon>
    </lineage>
</organism>
<reference evidence="2" key="1">
    <citation type="submission" date="2020-07" db="EMBL/GenBank/DDBJ databases">
        <authorList>
            <person name="Tarantini F.S."/>
            <person name="Hong K.W."/>
            <person name="Chan K.G."/>
        </authorList>
    </citation>
    <scope>NUCLEOTIDE SEQUENCE</scope>
    <source>
        <strain evidence="2">32-07</strain>
    </source>
</reference>